<evidence type="ECO:0000313" key="3">
    <source>
        <dbReference type="Proteomes" id="UP000754883"/>
    </source>
</evidence>
<name>A0A9N9UU75_9HYPO</name>
<protein>
    <submittedName>
        <fullName evidence="2">Uncharacterized protein</fullName>
    </submittedName>
</protein>
<comment type="caution">
    <text evidence="2">The sequence shown here is derived from an EMBL/GenBank/DDBJ whole genome shotgun (WGS) entry which is preliminary data.</text>
</comment>
<reference evidence="3" key="1">
    <citation type="submission" date="2019-06" db="EMBL/GenBank/DDBJ databases">
        <authorList>
            <person name="Broberg M."/>
        </authorList>
    </citation>
    <scope>NUCLEOTIDE SEQUENCE [LARGE SCALE GENOMIC DNA]</scope>
</reference>
<dbReference type="PANTHER" id="PTHR35605:SF1">
    <property type="entry name" value="ECP2 EFFECTOR PROTEIN DOMAIN-CONTAINING PROTEIN-RELATED"/>
    <property type="match status" value="1"/>
</dbReference>
<dbReference type="PANTHER" id="PTHR35605">
    <property type="entry name" value="ECP2 EFFECTOR PROTEIN DOMAIN-CONTAINING PROTEIN-RELATED"/>
    <property type="match status" value="1"/>
</dbReference>
<dbReference type="Proteomes" id="UP000754883">
    <property type="component" value="Unassembled WGS sequence"/>
</dbReference>
<evidence type="ECO:0000313" key="2">
    <source>
        <dbReference type="EMBL" id="CAH0000071.1"/>
    </source>
</evidence>
<reference evidence="2 3" key="2">
    <citation type="submission" date="2021-10" db="EMBL/GenBank/DDBJ databases">
        <authorList>
            <person name="Piombo E."/>
        </authorList>
    </citation>
    <scope>NUCLEOTIDE SEQUENCE [LARGE SCALE GENOMIC DNA]</scope>
</reference>
<feature type="signal peptide" evidence="1">
    <location>
        <begin position="1"/>
        <end position="19"/>
    </location>
</feature>
<dbReference type="EMBL" id="CABFNO020001553">
    <property type="protein sequence ID" value="CAH0000071.1"/>
    <property type="molecule type" value="Genomic_DNA"/>
</dbReference>
<accession>A0A9N9UU75</accession>
<evidence type="ECO:0000256" key="1">
    <source>
        <dbReference type="SAM" id="SignalP"/>
    </source>
</evidence>
<dbReference type="OrthoDB" id="3552888at2759"/>
<feature type="chain" id="PRO_5040355618" evidence="1">
    <location>
        <begin position="20"/>
        <end position="289"/>
    </location>
</feature>
<dbReference type="AlphaFoldDB" id="A0A9N9UU75"/>
<organism evidence="2 3">
    <name type="scientific">Clonostachys byssicola</name>
    <dbReference type="NCBI Taxonomy" id="160290"/>
    <lineage>
        <taxon>Eukaryota</taxon>
        <taxon>Fungi</taxon>
        <taxon>Dikarya</taxon>
        <taxon>Ascomycota</taxon>
        <taxon>Pezizomycotina</taxon>
        <taxon>Sordariomycetes</taxon>
        <taxon>Hypocreomycetidae</taxon>
        <taxon>Hypocreales</taxon>
        <taxon>Bionectriaceae</taxon>
        <taxon>Clonostachys</taxon>
    </lineage>
</organism>
<keyword evidence="1" id="KW-0732">Signal</keyword>
<proteinExistence type="predicted"/>
<keyword evidence="3" id="KW-1185">Reference proteome</keyword>
<gene>
    <name evidence="2" type="ORF">CBYS24578_00002912</name>
</gene>
<sequence length="289" mass="32612">MHHFAALAGLMLLGASVNAHSNRTFEGMEIVDAEWNLELKPGGQVVNLTGTVEQIYPQLLALNPNYEADWGLNSEPNVGYGNFIAEGEDEGHTRLATRANVPHIHHKIPDDPDEGKRWAVAWLKGLETLRQQRQSVQPAKHVAQWIEDGIKASKSRICRHRWRISNGVYAKCRTRTPAQCADIKKGADHLYNVQGIPQLAAGKCSQMTCSNKSAIIWCNTSGKTYTHDKHGYRKLGVSAWLIYEQCQEKEPRHYRNMGRRCYVRGKYFSWPKKGQWFVQVLGVDSCSGS</sequence>